<comment type="caution">
    <text evidence="4">Lacks conserved residue(s) required for the propagation of feature annotation.</text>
</comment>
<dbReference type="EMBL" id="JACOSL010000041">
    <property type="protein sequence ID" value="MBI1756884.1"/>
    <property type="molecule type" value="Genomic_DNA"/>
</dbReference>
<keyword evidence="3 4" id="KW-0949">S-adenosyl-L-methionine</keyword>
<dbReference type="PANTHER" id="PTHR43591:SF24">
    <property type="entry name" value="2-METHOXY-6-POLYPRENYL-1,4-BENZOQUINOL METHYLASE, MITOCHONDRIAL"/>
    <property type="match status" value="1"/>
</dbReference>
<evidence type="ECO:0000256" key="1">
    <source>
        <dbReference type="ARBA" id="ARBA00022603"/>
    </source>
</evidence>
<evidence type="ECO:0000256" key="4">
    <source>
        <dbReference type="HAMAP-Rule" id="MF_01813"/>
    </source>
</evidence>
<gene>
    <name evidence="5" type="primary">ubiE</name>
    <name evidence="4" type="synonym">menG</name>
    <name evidence="5" type="ORF">HYR64_07245</name>
</gene>
<dbReference type="InterPro" id="IPR023576">
    <property type="entry name" value="UbiE/COQ5_MeTrFase_CS"/>
</dbReference>
<feature type="binding site" evidence="4">
    <location>
        <position position="70"/>
    </location>
    <ligand>
        <name>S-adenosyl-L-methionine</name>
        <dbReference type="ChEBI" id="CHEBI:59789"/>
    </ligand>
</feature>
<keyword evidence="4" id="KW-0474">Menaquinone biosynthesis</keyword>
<comment type="function">
    <text evidence="4">Methyltransferase required for the conversion of demethylmenaquinol (DMKH2) to menaquinol (MKH2).</text>
</comment>
<dbReference type="HAMAP" id="MF_01813">
    <property type="entry name" value="MenG_UbiE_methyltr"/>
    <property type="match status" value="1"/>
</dbReference>
<evidence type="ECO:0000313" key="6">
    <source>
        <dbReference type="Proteomes" id="UP000727962"/>
    </source>
</evidence>
<dbReference type="Gene3D" id="3.40.50.150">
    <property type="entry name" value="Vaccinia Virus protein VP39"/>
    <property type="match status" value="1"/>
</dbReference>
<name>A0A931PU00_FIMGI</name>
<dbReference type="InterPro" id="IPR029063">
    <property type="entry name" value="SAM-dependent_MTases_sf"/>
</dbReference>
<evidence type="ECO:0000313" key="5">
    <source>
        <dbReference type="EMBL" id="MBI1756884.1"/>
    </source>
</evidence>
<dbReference type="CDD" id="cd02440">
    <property type="entry name" value="AdoMet_MTases"/>
    <property type="match status" value="1"/>
</dbReference>
<dbReference type="PROSITE" id="PS51608">
    <property type="entry name" value="SAM_MT_UBIE"/>
    <property type="match status" value="1"/>
</dbReference>
<feature type="binding site" evidence="4">
    <location>
        <begin position="112"/>
        <end position="113"/>
    </location>
    <ligand>
        <name>S-adenosyl-L-methionine</name>
        <dbReference type="ChEBI" id="CHEBI:59789"/>
    </ligand>
</feature>
<accession>A0A931PU00</accession>
<sequence length="239" mass="26663">MKAQAPRAAWEAEGEEKRAAVRRLFADIAPTYDLLNGVMSLSRHRPWRRFALRGLALRPGDRALDVCCGTGDFMVELRRAVGAEGRVVGVDFCLPMLDIARRKNAGELVIGDACALPFRDKSFDAVTVGWGLRNVPDIDAAHREIARVLKPGGRFVSLDMAHPRGRFARWVSDLFFHKGVPVLGTLFGKREGYTYLPLSIDRFLSREELAASMELAGLAEVRTRDLMFGSLCIHWGRKP</sequence>
<proteinExistence type="inferred from homology"/>
<dbReference type="GO" id="GO:0032259">
    <property type="term" value="P:methylation"/>
    <property type="evidence" value="ECO:0007669"/>
    <property type="project" value="UniProtKB-KW"/>
</dbReference>
<evidence type="ECO:0000256" key="2">
    <source>
        <dbReference type="ARBA" id="ARBA00022679"/>
    </source>
</evidence>
<dbReference type="Proteomes" id="UP000727962">
    <property type="component" value="Unassembled WGS sequence"/>
</dbReference>
<comment type="caution">
    <text evidence="5">The sequence shown here is derived from an EMBL/GenBank/DDBJ whole genome shotgun (WGS) entry which is preliminary data.</text>
</comment>
<dbReference type="InterPro" id="IPR004033">
    <property type="entry name" value="UbiE/COQ5_MeTrFase"/>
</dbReference>
<keyword evidence="2 4" id="KW-0808">Transferase</keyword>
<evidence type="ECO:0000256" key="3">
    <source>
        <dbReference type="ARBA" id="ARBA00022691"/>
    </source>
</evidence>
<dbReference type="GO" id="GO:0043770">
    <property type="term" value="F:demethylmenaquinone methyltransferase activity"/>
    <property type="evidence" value="ECO:0007669"/>
    <property type="project" value="UniProtKB-UniRule"/>
</dbReference>
<comment type="catalytic activity">
    <reaction evidence="4">
        <text>a 2-demethylmenaquinol + S-adenosyl-L-methionine = a menaquinol + S-adenosyl-L-homocysteine + H(+)</text>
        <dbReference type="Rhea" id="RHEA:42640"/>
        <dbReference type="Rhea" id="RHEA-COMP:9539"/>
        <dbReference type="Rhea" id="RHEA-COMP:9563"/>
        <dbReference type="ChEBI" id="CHEBI:15378"/>
        <dbReference type="ChEBI" id="CHEBI:18151"/>
        <dbReference type="ChEBI" id="CHEBI:55437"/>
        <dbReference type="ChEBI" id="CHEBI:57856"/>
        <dbReference type="ChEBI" id="CHEBI:59789"/>
        <dbReference type="EC" id="2.1.1.163"/>
    </reaction>
</comment>
<dbReference type="NCBIfam" id="TIGR01934">
    <property type="entry name" value="MenG_MenH_UbiE"/>
    <property type="match status" value="1"/>
</dbReference>
<dbReference type="PROSITE" id="PS01183">
    <property type="entry name" value="UBIE_1"/>
    <property type="match status" value="1"/>
</dbReference>
<dbReference type="EC" id="2.1.1.163" evidence="4"/>
<dbReference type="PANTHER" id="PTHR43591">
    <property type="entry name" value="METHYLTRANSFERASE"/>
    <property type="match status" value="1"/>
</dbReference>
<dbReference type="SUPFAM" id="SSF53335">
    <property type="entry name" value="S-adenosyl-L-methionine-dependent methyltransferases"/>
    <property type="match status" value="1"/>
</dbReference>
<dbReference type="Pfam" id="PF01209">
    <property type="entry name" value="Ubie_methyltran"/>
    <property type="match status" value="1"/>
</dbReference>
<comment type="pathway">
    <text evidence="4">Quinol/quinone metabolism; menaquinone biosynthesis; menaquinol from 1,4-dihydroxy-2-naphthoate: step 2/2.</text>
</comment>
<comment type="similarity">
    <text evidence="4">Belongs to the class I-like SAM-binding methyltransferase superfamily. MenG/UbiE family.</text>
</comment>
<feature type="binding site" evidence="4">
    <location>
        <position position="91"/>
    </location>
    <ligand>
        <name>S-adenosyl-L-methionine</name>
        <dbReference type="ChEBI" id="CHEBI:59789"/>
    </ligand>
</feature>
<dbReference type="AlphaFoldDB" id="A0A931PU00"/>
<keyword evidence="1 4" id="KW-0489">Methyltransferase</keyword>
<reference evidence="5" key="1">
    <citation type="submission" date="2020-07" db="EMBL/GenBank/DDBJ databases">
        <title>Huge and variable diversity of episymbiotic CPR bacteria and DPANN archaea in groundwater ecosystems.</title>
        <authorList>
            <person name="He C.Y."/>
            <person name="Keren R."/>
            <person name="Whittaker M."/>
            <person name="Farag I.F."/>
            <person name="Doudna J."/>
            <person name="Cate J.H.D."/>
            <person name="Banfield J.F."/>
        </authorList>
    </citation>
    <scope>NUCLEOTIDE SEQUENCE</scope>
    <source>
        <strain evidence="5">NC_groundwater_17_Pr7_B-0.1um_64_12</strain>
    </source>
</reference>
<protein>
    <recommendedName>
        <fullName evidence="4">Demethylmenaquinone methyltransferase</fullName>
        <ecNumber evidence="4">2.1.1.163</ecNumber>
    </recommendedName>
</protein>
<dbReference type="NCBIfam" id="NF001244">
    <property type="entry name" value="PRK00216.1-5"/>
    <property type="match status" value="1"/>
</dbReference>
<dbReference type="GO" id="GO:0009234">
    <property type="term" value="P:menaquinone biosynthetic process"/>
    <property type="evidence" value="ECO:0007669"/>
    <property type="project" value="UniProtKB-UniRule"/>
</dbReference>
<organism evidence="5 6">
    <name type="scientific">Fimbriimonas ginsengisoli</name>
    <dbReference type="NCBI Taxonomy" id="1005039"/>
    <lineage>
        <taxon>Bacteria</taxon>
        <taxon>Bacillati</taxon>
        <taxon>Armatimonadota</taxon>
        <taxon>Fimbriimonadia</taxon>
        <taxon>Fimbriimonadales</taxon>
        <taxon>Fimbriimonadaceae</taxon>
        <taxon>Fimbriimonas</taxon>
    </lineage>
</organism>